<keyword evidence="2" id="KW-0677">Repeat</keyword>
<evidence type="ECO:0000259" key="5">
    <source>
        <dbReference type="PROSITE" id="PS51473"/>
    </source>
</evidence>
<keyword evidence="1 4" id="KW-0732">Signal</keyword>
<dbReference type="FunFam" id="3.30.430.20:FF:000002">
    <property type="entry name" value="Cysteine-rich receptor-like protein kinase 10"/>
    <property type="match status" value="1"/>
</dbReference>
<dbReference type="PANTHER" id="PTHR32099">
    <property type="entry name" value="CYSTEINE-RICH REPEAT SECRETORY PROTEIN"/>
    <property type="match status" value="1"/>
</dbReference>
<dbReference type="CDD" id="cd23509">
    <property type="entry name" value="Gnk2-like"/>
    <property type="match status" value="2"/>
</dbReference>
<keyword evidence="3" id="KW-0472">Membrane</keyword>
<name>A0AAV1SLK3_9ROSI</name>
<feature type="signal peptide" evidence="4">
    <location>
        <begin position="1"/>
        <end position="23"/>
    </location>
</feature>
<dbReference type="Pfam" id="PF01657">
    <property type="entry name" value="Stress-antifung"/>
    <property type="match status" value="2"/>
</dbReference>
<feature type="domain" description="Gnk2-homologous" evidence="5">
    <location>
        <begin position="141"/>
        <end position="248"/>
    </location>
</feature>
<dbReference type="Proteomes" id="UP001314170">
    <property type="component" value="Unassembled WGS sequence"/>
</dbReference>
<sequence>MASSRLLFFLYFLLIQLVALTKAQQPTVEPKMSYHDCVGKGNYTTNSPYQANLNQLLTSIYTNTAIDYGFYDFSLGENADRVQAIALCRPDISPGVCRACIRNASDSLVRLCPNFVEAIGGLDNCMVRYANRSISNLMEKGPYFWVYDDRNNVSDVDGFNRSRMTLLGNLSDKAARGDSRYKYAMDQIDAPNFQTIYALVQCTPDLSASECRDCLYNASGLIPQCCEARQGGRVIYPSCNFWYEIDRFYDPSANAPPPPLPPSPSSTSQGKKSNKSRTVIIAVVPVVSVILIICICIFLRVRKQKEEFEGKFRGFSLMLAYFLKG</sequence>
<evidence type="ECO:0000313" key="7">
    <source>
        <dbReference type="Proteomes" id="UP001314170"/>
    </source>
</evidence>
<comment type="caution">
    <text evidence="6">The sequence shown here is derived from an EMBL/GenBank/DDBJ whole genome shotgun (WGS) entry which is preliminary data.</text>
</comment>
<gene>
    <name evidence="6" type="ORF">DCAF_LOCUS23598</name>
</gene>
<keyword evidence="3" id="KW-1133">Transmembrane helix</keyword>
<evidence type="ECO:0000256" key="2">
    <source>
        <dbReference type="ARBA" id="ARBA00022737"/>
    </source>
</evidence>
<feature type="transmembrane region" description="Helical" evidence="3">
    <location>
        <begin position="279"/>
        <end position="301"/>
    </location>
</feature>
<feature type="domain" description="Gnk2-homologous" evidence="5">
    <location>
        <begin position="31"/>
        <end position="134"/>
    </location>
</feature>
<dbReference type="AlphaFoldDB" id="A0AAV1SLK3"/>
<dbReference type="Gene3D" id="3.30.430.20">
    <property type="entry name" value="Gnk2 domain, C-X8-C-X2-C motif"/>
    <property type="match status" value="2"/>
</dbReference>
<evidence type="ECO:0000313" key="6">
    <source>
        <dbReference type="EMBL" id="CAK7350929.1"/>
    </source>
</evidence>
<evidence type="ECO:0000256" key="1">
    <source>
        <dbReference type="ARBA" id="ARBA00022729"/>
    </source>
</evidence>
<dbReference type="PANTHER" id="PTHR32099:SF51">
    <property type="entry name" value="CYSTEINE-RICH RECEPTOR-LIKE PROTEIN KINASE 25 ISOFORM X1"/>
    <property type="match status" value="1"/>
</dbReference>
<dbReference type="EMBL" id="CAWUPB010001184">
    <property type="protein sequence ID" value="CAK7350929.1"/>
    <property type="molecule type" value="Genomic_DNA"/>
</dbReference>
<organism evidence="6 7">
    <name type="scientific">Dovyalis caffra</name>
    <dbReference type="NCBI Taxonomy" id="77055"/>
    <lineage>
        <taxon>Eukaryota</taxon>
        <taxon>Viridiplantae</taxon>
        <taxon>Streptophyta</taxon>
        <taxon>Embryophyta</taxon>
        <taxon>Tracheophyta</taxon>
        <taxon>Spermatophyta</taxon>
        <taxon>Magnoliopsida</taxon>
        <taxon>eudicotyledons</taxon>
        <taxon>Gunneridae</taxon>
        <taxon>Pentapetalae</taxon>
        <taxon>rosids</taxon>
        <taxon>fabids</taxon>
        <taxon>Malpighiales</taxon>
        <taxon>Salicaceae</taxon>
        <taxon>Flacourtieae</taxon>
        <taxon>Dovyalis</taxon>
    </lineage>
</organism>
<evidence type="ECO:0000256" key="4">
    <source>
        <dbReference type="SAM" id="SignalP"/>
    </source>
</evidence>
<dbReference type="InterPro" id="IPR002902">
    <property type="entry name" value="GNK2"/>
</dbReference>
<dbReference type="PROSITE" id="PS51473">
    <property type="entry name" value="GNK2"/>
    <property type="match status" value="2"/>
</dbReference>
<dbReference type="InterPro" id="IPR038408">
    <property type="entry name" value="GNK2_sf"/>
</dbReference>
<proteinExistence type="predicted"/>
<evidence type="ECO:0000256" key="3">
    <source>
        <dbReference type="SAM" id="Phobius"/>
    </source>
</evidence>
<keyword evidence="7" id="KW-1185">Reference proteome</keyword>
<accession>A0AAV1SLK3</accession>
<protein>
    <recommendedName>
        <fullName evidence="5">Gnk2-homologous domain-containing protein</fullName>
    </recommendedName>
</protein>
<reference evidence="6 7" key="1">
    <citation type="submission" date="2024-01" db="EMBL/GenBank/DDBJ databases">
        <authorList>
            <person name="Waweru B."/>
        </authorList>
    </citation>
    <scope>NUCLEOTIDE SEQUENCE [LARGE SCALE GENOMIC DNA]</scope>
</reference>
<feature type="chain" id="PRO_5043886522" description="Gnk2-homologous domain-containing protein" evidence="4">
    <location>
        <begin position="24"/>
        <end position="325"/>
    </location>
</feature>
<keyword evidence="3" id="KW-0812">Transmembrane</keyword>
<dbReference type="FunFam" id="3.30.430.20:FF:000003">
    <property type="entry name" value="Cysteine-rich RLK (RECEPTOR-like protein kinase) 10"/>
    <property type="match status" value="1"/>
</dbReference>